<proteinExistence type="evidence at transcript level"/>
<dbReference type="GO" id="GO:0006355">
    <property type="term" value="P:regulation of DNA-templated transcription"/>
    <property type="evidence" value="ECO:0007669"/>
    <property type="project" value="InterPro"/>
</dbReference>
<reference evidence="3" key="7">
    <citation type="journal article" date="2005" name="Science">
        <title>The Transcriptional Landscape of the Mammalian Genome.</title>
        <authorList>
            <consortium name="The FANTOM Consortium"/>
            <consortium name="Riken Genome Exploration Research Group and Genome Science Group (Genome Network Project Core Group)"/>
        </authorList>
    </citation>
    <scope>NUCLEOTIDE SEQUENCE</scope>
    <source>
        <strain evidence="3">C57BL/6J</strain>
        <tissue evidence="3">Whole body</tissue>
    </source>
</reference>
<reference evidence="3" key="1">
    <citation type="journal article" date="1999" name="Methods Enzymol.">
        <title>High-efficiency full-length cDNA cloning.</title>
        <authorList>
            <person name="Carninci P."/>
            <person name="Hayashizaki Y."/>
        </authorList>
    </citation>
    <scope>NUCLEOTIDE SEQUENCE</scope>
    <source>
        <strain evidence="3">C57BL/6J</strain>
        <tissue evidence="3">Whole body</tissue>
    </source>
</reference>
<accession>Q8BKW1</accession>
<keyword evidence="2" id="KW-1133">Transmembrane helix</keyword>
<dbReference type="PROSITE" id="PS51079">
    <property type="entry name" value="MBT"/>
    <property type="match status" value="1"/>
</dbReference>
<reference evidence="3" key="3">
    <citation type="journal article" date="2000" name="Genome Res.">
        <title>RIKEN integrated sequence analysis (RISA) system--384-format sequencing pipeline with 384 multicapillary sequencer.</title>
        <authorList>
            <person name="Shibata K."/>
            <person name="Itoh M."/>
            <person name="Aizawa K."/>
            <person name="Nagaoka S."/>
            <person name="Sasaki N."/>
            <person name="Carninci P."/>
            <person name="Konno H."/>
            <person name="Akiyama J."/>
            <person name="Nishi K."/>
            <person name="Kitsunai T."/>
            <person name="Tashiro H."/>
            <person name="Itoh M."/>
            <person name="Sumi N."/>
            <person name="Ishii Y."/>
            <person name="Nakamura S."/>
            <person name="Hazama M."/>
            <person name="Nishine T."/>
            <person name="Harada A."/>
            <person name="Yamamoto R."/>
            <person name="Matsumoto H."/>
            <person name="Sakaguchi S."/>
            <person name="Ikegami T."/>
            <person name="Kashiwagi K."/>
            <person name="Fujiwake S."/>
            <person name="Inoue K."/>
            <person name="Togawa Y."/>
            <person name="Izawa M."/>
            <person name="Ohara E."/>
            <person name="Watahiki M."/>
            <person name="Yoneda Y."/>
            <person name="Ishikawa T."/>
            <person name="Ozawa K."/>
            <person name="Tanaka T."/>
            <person name="Matsuura S."/>
            <person name="Kawai J."/>
            <person name="Okazaki Y."/>
            <person name="Muramatsu M."/>
            <person name="Inoue Y."/>
            <person name="Kira A."/>
            <person name="Hayashizaki Y."/>
        </authorList>
    </citation>
    <scope>NUCLEOTIDE SEQUENCE</scope>
    <source>
        <strain evidence="3">C57BL/6J</strain>
        <tissue evidence="3">Whole body</tissue>
    </source>
</reference>
<dbReference type="SMART" id="SM00561">
    <property type="entry name" value="MBT"/>
    <property type="match status" value="1"/>
</dbReference>
<protein>
    <submittedName>
        <fullName evidence="3">Uncharacterized protein</fullName>
    </submittedName>
</protein>
<organism evidence="3">
    <name type="scientific">Mus musculus</name>
    <name type="common">Mouse</name>
    <dbReference type="NCBI Taxonomy" id="10090"/>
    <lineage>
        <taxon>Eukaryota</taxon>
        <taxon>Metazoa</taxon>
        <taxon>Chordata</taxon>
        <taxon>Craniata</taxon>
        <taxon>Vertebrata</taxon>
        <taxon>Euteleostomi</taxon>
        <taxon>Mammalia</taxon>
        <taxon>Eutheria</taxon>
        <taxon>Euarchontoglires</taxon>
        <taxon>Glires</taxon>
        <taxon>Rodentia</taxon>
        <taxon>Myomorpha</taxon>
        <taxon>Muroidea</taxon>
        <taxon>Muridae</taxon>
        <taxon>Murinae</taxon>
        <taxon>Mus</taxon>
        <taxon>Mus</taxon>
    </lineage>
</organism>
<dbReference type="EMBL" id="AK049518">
    <property type="protein sequence ID" value="BAC33790.1"/>
    <property type="molecule type" value="mRNA"/>
</dbReference>
<keyword evidence="2" id="KW-0472">Membrane</keyword>
<reference evidence="3" key="5">
    <citation type="submission" date="2001-07" db="EMBL/GenBank/DDBJ databases">
        <authorList>
            <person name="Adachi J."/>
            <person name="Aizawa K."/>
            <person name="Akimura T."/>
            <person name="Arakawa T."/>
            <person name="Bono H."/>
            <person name="Carninci P."/>
            <person name="Fukuda S."/>
            <person name="Furuno M."/>
            <person name="Hanagaki T."/>
            <person name="Hara A."/>
            <person name="Hashizume W."/>
            <person name="Hayashida K."/>
            <person name="Hayatsu N."/>
            <person name="Hiramoto K."/>
            <person name="Hiraoka T."/>
            <person name="Hirozane T."/>
            <person name="Hori F."/>
            <person name="Imotani K."/>
            <person name="Ishii Y."/>
            <person name="Itoh M."/>
            <person name="Kagawa I."/>
            <person name="Kasukawa T."/>
            <person name="Katoh H."/>
            <person name="Kawai J."/>
            <person name="Kojima Y."/>
            <person name="Kondo S."/>
            <person name="Konno H."/>
            <person name="Kouda M."/>
            <person name="Koya S."/>
            <person name="Kurihara C."/>
            <person name="Matsuyama T."/>
            <person name="Miyazaki A."/>
            <person name="Murata M."/>
            <person name="Nakamura M."/>
            <person name="Nishi K."/>
            <person name="Nomura K."/>
            <person name="Numazaki R."/>
            <person name="Ohno M."/>
            <person name="Ohsato N."/>
            <person name="Okazaki Y."/>
            <person name="Saito R."/>
            <person name="Saitoh H."/>
            <person name="Sakai C."/>
            <person name="Sakai K."/>
            <person name="Sakazume N."/>
            <person name="Sano H."/>
            <person name="Sasaki D."/>
            <person name="Shibata K."/>
            <person name="Shinagawa A."/>
            <person name="Shiraki T."/>
            <person name="Sogabe Y."/>
            <person name="Tagami M."/>
            <person name="Tagawa A."/>
            <person name="Takahashi F."/>
            <person name="Takaku-Akahira S."/>
            <person name="Takeda Y."/>
            <person name="Tanaka T."/>
            <person name="Tomaru A."/>
            <person name="Toya T."/>
            <person name="Yasunishi A."/>
            <person name="Muramatsu M."/>
            <person name="Hayashizaki Y."/>
        </authorList>
    </citation>
    <scope>NUCLEOTIDE SEQUENCE</scope>
    <source>
        <strain evidence="3">C57BL/6J</strain>
        <tissue evidence="3">Whole body</tissue>
    </source>
</reference>
<dbReference type="AGR" id="MGI:2143977"/>
<name>Q8BKW1_MOUSE</name>
<dbReference type="Gene3D" id="2.30.30.140">
    <property type="match status" value="1"/>
</dbReference>
<dbReference type="SUPFAM" id="SSF63748">
    <property type="entry name" value="Tudor/PWWP/MBT"/>
    <property type="match status" value="1"/>
</dbReference>
<evidence type="ECO:0000256" key="2">
    <source>
        <dbReference type="SAM" id="Phobius"/>
    </source>
</evidence>
<reference evidence="3" key="8">
    <citation type="journal article" date="2005" name="Science">
        <title>Antisense Transcription in the Mammalian Transcriptome.</title>
        <authorList>
            <consortium name="RIKEN Genome Exploration Research Group and Genome Science Group (Genome Network Project Core Group) and the FANTOM Consortium"/>
        </authorList>
    </citation>
    <scope>NUCLEOTIDE SEQUENCE</scope>
    <source>
        <strain evidence="3">C57BL/6J</strain>
        <tissue evidence="3">Whole body</tissue>
    </source>
</reference>
<dbReference type="AlphaFoldDB" id="Q8BKW1"/>
<dbReference type="Pfam" id="PF02820">
    <property type="entry name" value="MBT"/>
    <property type="match status" value="1"/>
</dbReference>
<reference evidence="3" key="6">
    <citation type="journal article" date="2002" name="Nature">
        <title>Analysis of the mouse transcriptome based on functional annotation of 60,770 full-length cDNAs.</title>
        <authorList>
            <consortium name="The FANTOM Consortium and the RIKEN Genome Exploration Research Group Phase I and II Team"/>
        </authorList>
    </citation>
    <scope>NUCLEOTIDE SEQUENCE</scope>
    <source>
        <strain evidence="3">C57BL/6J</strain>
        <tissue evidence="3">Whole body</tissue>
    </source>
</reference>
<reference evidence="3" key="2">
    <citation type="journal article" date="2000" name="Genome Res.">
        <title>Normalization and subtraction of cap-trapper-selected cDNAs to prepare full-length cDNA libraries for rapid discovery of new genes.</title>
        <authorList>
            <person name="Carninci P."/>
            <person name="Shibata Y."/>
            <person name="Hayatsu N."/>
            <person name="Sugahara Y."/>
            <person name="Shibata K."/>
            <person name="Itoh M."/>
            <person name="Konno H."/>
            <person name="Okazaki Y."/>
            <person name="Muramatsu M."/>
            <person name="Hayashizaki Y."/>
        </authorList>
    </citation>
    <scope>NUCLEOTIDE SEQUENCE</scope>
    <source>
        <strain evidence="3">C57BL/6J</strain>
        <tissue evidence="3">Whole body</tissue>
    </source>
</reference>
<dbReference type="MGI" id="MGI:2143977">
    <property type="gene designation" value="Mbtd1"/>
</dbReference>
<feature type="transmembrane region" description="Helical" evidence="2">
    <location>
        <begin position="83"/>
        <end position="107"/>
    </location>
</feature>
<sequence length="114" mass="12691">MKLEAIDPLNLSTICVATIRKVLADGFLMIGIDGSEAADGSDWFCYHATSPSIFPVGFCEINMIELTPPRGTPFWYKHSVSSLALFLCVNLLTFNIALILVVVRVFIHSMYEYV</sequence>
<evidence type="ECO:0000313" key="4">
    <source>
        <dbReference type="MGI" id="MGI:2143977"/>
    </source>
</evidence>
<evidence type="ECO:0000313" key="3">
    <source>
        <dbReference type="EMBL" id="BAC33790.1"/>
    </source>
</evidence>
<reference evidence="3" key="4">
    <citation type="journal article" date="2001" name="Nature">
        <title>Functional annotation of a full-length mouse cDNA collection.</title>
        <authorList>
            <consortium name="The RIKEN Genome Exploration Research Group Phase II Team and the FANTOM Consortium"/>
        </authorList>
    </citation>
    <scope>NUCLEOTIDE SEQUENCE</scope>
    <source>
        <strain evidence="3">C57BL/6J</strain>
        <tissue evidence="3">Whole body</tissue>
    </source>
</reference>
<dbReference type="GO" id="GO:0005634">
    <property type="term" value="C:nucleus"/>
    <property type="evidence" value="ECO:0007669"/>
    <property type="project" value="InterPro"/>
</dbReference>
<keyword evidence="2" id="KW-0812">Transmembrane</keyword>
<feature type="repeat" description="MBT" evidence="1">
    <location>
        <begin position="1"/>
        <end position="69"/>
    </location>
</feature>
<dbReference type="InterPro" id="IPR004092">
    <property type="entry name" value="Mbt"/>
</dbReference>
<evidence type="ECO:0000256" key="1">
    <source>
        <dbReference type="PROSITE-ProRule" id="PRU00459"/>
    </source>
</evidence>
<gene>
    <name evidence="4" type="primary">Mbtd1</name>
</gene>